<dbReference type="PROSITE" id="PS00041">
    <property type="entry name" value="HTH_ARAC_FAMILY_1"/>
    <property type="match status" value="1"/>
</dbReference>
<dbReference type="PANTHER" id="PTHR46796:SF15">
    <property type="entry name" value="BLL1074 PROTEIN"/>
    <property type="match status" value="1"/>
</dbReference>
<organism evidence="5 6">
    <name type="scientific">Micromonospora kangleipakensis</name>
    <dbReference type="NCBI Taxonomy" id="1077942"/>
    <lineage>
        <taxon>Bacteria</taxon>
        <taxon>Bacillati</taxon>
        <taxon>Actinomycetota</taxon>
        <taxon>Actinomycetes</taxon>
        <taxon>Micromonosporales</taxon>
        <taxon>Micromonosporaceae</taxon>
        <taxon>Micromonospora</taxon>
    </lineage>
</organism>
<dbReference type="GO" id="GO:0043565">
    <property type="term" value="F:sequence-specific DNA binding"/>
    <property type="evidence" value="ECO:0007669"/>
    <property type="project" value="InterPro"/>
</dbReference>
<dbReference type="InterPro" id="IPR046532">
    <property type="entry name" value="DUF6597"/>
</dbReference>
<feature type="domain" description="HTH araC/xylS-type" evidence="4">
    <location>
        <begin position="129"/>
        <end position="226"/>
    </location>
</feature>
<dbReference type="Proteomes" id="UP000294114">
    <property type="component" value="Unassembled WGS sequence"/>
</dbReference>
<dbReference type="InterPro" id="IPR018062">
    <property type="entry name" value="HTH_AraC-typ_CS"/>
</dbReference>
<dbReference type="PANTHER" id="PTHR46796">
    <property type="entry name" value="HTH-TYPE TRANSCRIPTIONAL ACTIVATOR RHAS-RELATED"/>
    <property type="match status" value="1"/>
</dbReference>
<comment type="caution">
    <text evidence="5">The sequence shown here is derived from an EMBL/GenBank/DDBJ whole genome shotgun (WGS) entry which is preliminary data.</text>
</comment>
<dbReference type="InterPro" id="IPR050204">
    <property type="entry name" value="AraC_XylS_family_regulators"/>
</dbReference>
<evidence type="ECO:0000313" key="5">
    <source>
        <dbReference type="EMBL" id="RZU75159.1"/>
    </source>
</evidence>
<proteinExistence type="predicted"/>
<dbReference type="PROSITE" id="PS01124">
    <property type="entry name" value="HTH_ARAC_FAMILY_2"/>
    <property type="match status" value="1"/>
</dbReference>
<sequence>MYGEFPAALPGAVRWTSVSDGAPARVLPDGCLDLLWSSRSGLLVAGPDRTAYLTDPTPGERWLGLRLPPGIGPAVFGVPADELRDRRVPLDAVWGRAATDVAERLGERPTAVGLEAVVAARLAAAGGPDPLGVRVAALLAAGTSVTATAAEVGLGPRLLHRRSLSLFGYGPKTLARILRMQRALALARTGTPLAEVAARSGYADQAHLTRDVRELAGVAPTLLLKV</sequence>
<protein>
    <submittedName>
        <fullName evidence="5">AraC family transcriptional regulator</fullName>
    </submittedName>
</protein>
<keyword evidence="1" id="KW-0805">Transcription regulation</keyword>
<dbReference type="EMBL" id="SHLD01000001">
    <property type="protein sequence ID" value="RZU75159.1"/>
    <property type="molecule type" value="Genomic_DNA"/>
</dbReference>
<evidence type="ECO:0000313" key="6">
    <source>
        <dbReference type="Proteomes" id="UP000294114"/>
    </source>
</evidence>
<keyword evidence="3" id="KW-0804">Transcription</keyword>
<dbReference type="AlphaFoldDB" id="A0A4Q8BDI5"/>
<dbReference type="Pfam" id="PF20240">
    <property type="entry name" value="DUF6597"/>
    <property type="match status" value="1"/>
</dbReference>
<dbReference type="InterPro" id="IPR018060">
    <property type="entry name" value="HTH_AraC"/>
</dbReference>
<dbReference type="Pfam" id="PF12833">
    <property type="entry name" value="HTH_18"/>
    <property type="match status" value="1"/>
</dbReference>
<dbReference type="Gene3D" id="1.10.10.60">
    <property type="entry name" value="Homeodomain-like"/>
    <property type="match status" value="1"/>
</dbReference>
<accession>A0A4Q8BDI5</accession>
<dbReference type="SMART" id="SM00342">
    <property type="entry name" value="HTH_ARAC"/>
    <property type="match status" value="1"/>
</dbReference>
<dbReference type="RefSeq" id="WP_130334954.1">
    <property type="nucleotide sequence ID" value="NZ_SHLD01000001.1"/>
</dbReference>
<evidence type="ECO:0000259" key="4">
    <source>
        <dbReference type="PROSITE" id="PS01124"/>
    </source>
</evidence>
<dbReference type="GO" id="GO:0003700">
    <property type="term" value="F:DNA-binding transcription factor activity"/>
    <property type="evidence" value="ECO:0007669"/>
    <property type="project" value="InterPro"/>
</dbReference>
<name>A0A4Q8BDI5_9ACTN</name>
<evidence type="ECO:0000256" key="3">
    <source>
        <dbReference type="ARBA" id="ARBA00023163"/>
    </source>
</evidence>
<keyword evidence="2" id="KW-0238">DNA-binding</keyword>
<gene>
    <name evidence="5" type="ORF">EV384_3688</name>
</gene>
<keyword evidence="6" id="KW-1185">Reference proteome</keyword>
<evidence type="ECO:0000256" key="1">
    <source>
        <dbReference type="ARBA" id="ARBA00023015"/>
    </source>
</evidence>
<reference evidence="5 6" key="1">
    <citation type="submission" date="2019-02" db="EMBL/GenBank/DDBJ databases">
        <title>Sequencing the genomes of 1000 actinobacteria strains.</title>
        <authorList>
            <person name="Klenk H.-P."/>
        </authorList>
    </citation>
    <scope>NUCLEOTIDE SEQUENCE [LARGE SCALE GENOMIC DNA]</scope>
    <source>
        <strain evidence="5 6">DSM 45612</strain>
    </source>
</reference>
<dbReference type="OrthoDB" id="9815799at2"/>
<evidence type="ECO:0000256" key="2">
    <source>
        <dbReference type="ARBA" id="ARBA00023125"/>
    </source>
</evidence>